<dbReference type="InterPro" id="IPR036388">
    <property type="entry name" value="WH-like_DNA-bd_sf"/>
</dbReference>
<sequence length="797" mass="86351">MSLRRLLHVAMPLPDEPLDSWVEFMAHSYGATVGEMARALGLIGGNGVPAAGAQSSRAWSTALEPQQLRNLELTTGRSGDEYRAMTRTTFAANAIRLTPQGRISASCPATGVAARYCPDCLADSGGRWRLSWQFPFGFACLRHKRLLVDACPGCGQPPRLIGHPLTLVPEPGRCHNRPATESTVLRARCGADLTSSEEFVAAHSETREAQRLILRVVATGIGEFGIYADGRPSTIQVLSDMLLLSRAGRQALVDGERFEWMPAGQADASPITSHRRTGKVDLRPSTAREVALGNTIAFEALQAGERITDLLRGRVSIHTALDHYSPPLRDHVSRALGRTRRPTATLQAVKVWVTDPEARAAKLPAVLWPEWTARLAPRRLDAEIAGGALAAAVVFVGTRLTHGSAIKLLDQEARGRQVSHVMRSLGRNAPEADTIRAIARLAAFLDETPTPIDFARRRSIDYSGILPRDEWREICRTANVLPGGFRRWQVARAHLYVLLSGNRLARAPFADEPGFPPFAAVRELRAGMPAAVAAALDAAGADFLRLQAVDEPVSWVPELEVVGVSDEVASPNEGRWPQARPARVAVNSVRAVAAYSAGRSVGEIAFDHGVARQTVGRVLAAEGVETRRGRRSTVIDPEWLRERYIVERHTIPEIAAEVGVTMTTINRHLEAAGIPRRARGSASRATAIRVDPRAGDSPLLRSILVGQDATQRAERFLIVARHDTMTAAAHEIGVTLSILANQMKRIGSDAGGALITRAQRGQPLTLTELGVDVRRELMRAFELSEAEGPVPPAEGCP</sequence>
<dbReference type="SUPFAM" id="SSF46785">
    <property type="entry name" value="Winged helix' DNA-binding domain"/>
    <property type="match status" value="1"/>
</dbReference>
<comment type="caution">
    <text evidence="3">The sequence shown here is derived from an EMBL/GenBank/DDBJ whole genome shotgun (WGS) entry which is preliminary data.</text>
</comment>
<dbReference type="InterPro" id="IPR036390">
    <property type="entry name" value="WH_DNA-bd_sf"/>
</dbReference>
<reference evidence="3 4" key="1">
    <citation type="journal article" date="2019" name="Int. J. Syst. Evol. Microbiol.">
        <title>The Global Catalogue of Microorganisms (GCM) 10K type strain sequencing project: providing services to taxonomists for standard genome sequencing and annotation.</title>
        <authorList>
            <consortium name="The Broad Institute Genomics Platform"/>
            <consortium name="The Broad Institute Genome Sequencing Center for Infectious Disease"/>
            <person name="Wu L."/>
            <person name="Ma J."/>
        </authorList>
    </citation>
    <scope>NUCLEOTIDE SEQUENCE [LARGE SCALE GENOMIC DNA]</scope>
    <source>
        <strain evidence="3 4">JCM 16365</strain>
    </source>
</reference>
<keyword evidence="4" id="KW-1185">Reference proteome</keyword>
<protein>
    <recommendedName>
        <fullName evidence="5">LysR family transcriptional regulator</fullName>
    </recommendedName>
</protein>
<evidence type="ECO:0000313" key="3">
    <source>
        <dbReference type="EMBL" id="GAA2571220.1"/>
    </source>
</evidence>
<dbReference type="EMBL" id="BAAARI010000003">
    <property type="protein sequence ID" value="GAA2571220.1"/>
    <property type="molecule type" value="Genomic_DNA"/>
</dbReference>
<evidence type="ECO:0000313" key="4">
    <source>
        <dbReference type="Proteomes" id="UP001500274"/>
    </source>
</evidence>
<accession>A0ABN3P6Y0</accession>
<feature type="domain" description="TniQ" evidence="2">
    <location>
        <begin position="12"/>
        <end position="147"/>
    </location>
</feature>
<evidence type="ECO:0000259" key="1">
    <source>
        <dbReference type="Pfam" id="PF00126"/>
    </source>
</evidence>
<gene>
    <name evidence="3" type="ORF">GCM10009862_07550</name>
</gene>
<evidence type="ECO:0000259" key="2">
    <source>
        <dbReference type="Pfam" id="PF06527"/>
    </source>
</evidence>
<feature type="domain" description="HTH lysR-type" evidence="1">
    <location>
        <begin position="716"/>
        <end position="770"/>
    </location>
</feature>
<dbReference type="Pfam" id="PF06527">
    <property type="entry name" value="TniQ"/>
    <property type="match status" value="1"/>
</dbReference>
<dbReference type="Proteomes" id="UP001500274">
    <property type="component" value="Unassembled WGS sequence"/>
</dbReference>
<evidence type="ECO:0008006" key="5">
    <source>
        <dbReference type="Google" id="ProtNLM"/>
    </source>
</evidence>
<proteinExistence type="predicted"/>
<dbReference type="RefSeq" id="WP_344227023.1">
    <property type="nucleotide sequence ID" value="NZ_BAAARI010000003.1"/>
</dbReference>
<dbReference type="InterPro" id="IPR000847">
    <property type="entry name" value="LysR_HTH_N"/>
</dbReference>
<dbReference type="Gene3D" id="1.10.10.10">
    <property type="entry name" value="Winged helix-like DNA-binding domain superfamily/Winged helix DNA-binding domain"/>
    <property type="match status" value="1"/>
</dbReference>
<name>A0ABN3P6Y0_9MICO</name>
<dbReference type="InterPro" id="IPR009492">
    <property type="entry name" value="TniQ"/>
</dbReference>
<organism evidence="3 4">
    <name type="scientific">Microbacterium binotii</name>
    <dbReference type="NCBI Taxonomy" id="462710"/>
    <lineage>
        <taxon>Bacteria</taxon>
        <taxon>Bacillati</taxon>
        <taxon>Actinomycetota</taxon>
        <taxon>Actinomycetes</taxon>
        <taxon>Micrococcales</taxon>
        <taxon>Microbacteriaceae</taxon>
        <taxon>Microbacterium</taxon>
    </lineage>
</organism>
<dbReference type="Pfam" id="PF00126">
    <property type="entry name" value="HTH_1"/>
    <property type="match status" value="1"/>
</dbReference>